<keyword evidence="4" id="KW-1185">Reference proteome</keyword>
<feature type="compositionally biased region" description="Basic residues" evidence="1">
    <location>
        <begin position="265"/>
        <end position="280"/>
    </location>
</feature>
<dbReference type="EMBL" id="CP026952">
    <property type="protein sequence ID" value="AWB93280.1"/>
    <property type="molecule type" value="Genomic_DNA"/>
</dbReference>
<sequence>MKKLVLALTGLALATGGLVLSVGAADAERATGDPVISGSGRVGEKLTITSHGSLGGESGGYTYVWLWDGDEVPGPGDTGATHTVTQADLQAGKRLSVLVKPKSPRAERLRSNEIAPVGGSLAPPAVKIAGSPKVKGSLTASFTTPGTAGASVTSVWTRDGKVIAGASGRTYRLTTADAGRAIAFRTTSVKSGYTTRQSATSALRVPAYSARKPTVSGTFAVRKKVRVKDRGGWSGAGYSYSYRWLRNGKAIKGATKSSYKLTTKDRRKRVSVRVTAKKKGFASVSRTGKSRKVR</sequence>
<proteinExistence type="predicted"/>
<accession>A0A2S0WPS0</accession>
<dbReference type="RefSeq" id="WP_108579503.1">
    <property type="nucleotide sequence ID" value="NZ_CP026952.1"/>
</dbReference>
<organism evidence="3 4">
    <name type="scientific">Aeromicrobium chenweiae</name>
    <dbReference type="NCBI Taxonomy" id="2079793"/>
    <lineage>
        <taxon>Bacteria</taxon>
        <taxon>Bacillati</taxon>
        <taxon>Actinomycetota</taxon>
        <taxon>Actinomycetes</taxon>
        <taxon>Propionibacteriales</taxon>
        <taxon>Nocardioidaceae</taxon>
        <taxon>Aeromicrobium</taxon>
    </lineage>
</organism>
<feature type="signal peptide" evidence="2">
    <location>
        <begin position="1"/>
        <end position="24"/>
    </location>
</feature>
<dbReference type="AlphaFoldDB" id="A0A2S0WPS0"/>
<reference evidence="4" key="1">
    <citation type="submission" date="2018-01" db="EMBL/GenBank/DDBJ databases">
        <authorList>
            <person name="Li J."/>
        </authorList>
    </citation>
    <scope>NUCLEOTIDE SEQUENCE [LARGE SCALE GENOMIC DNA]</scope>
    <source>
        <strain evidence="4">592</strain>
    </source>
</reference>
<dbReference type="Gene3D" id="2.60.40.2700">
    <property type="match status" value="3"/>
</dbReference>
<gene>
    <name evidence="3" type="ORF">C3E78_14275</name>
</gene>
<evidence type="ECO:0000313" key="3">
    <source>
        <dbReference type="EMBL" id="AWB93280.1"/>
    </source>
</evidence>
<dbReference type="Proteomes" id="UP000244384">
    <property type="component" value="Chromosome"/>
</dbReference>
<keyword evidence="2" id="KW-0732">Signal</keyword>
<protein>
    <submittedName>
        <fullName evidence="3">Uncharacterized protein</fullName>
    </submittedName>
</protein>
<name>A0A2S0WPS0_9ACTN</name>
<evidence type="ECO:0000313" key="4">
    <source>
        <dbReference type="Proteomes" id="UP000244384"/>
    </source>
</evidence>
<feature type="chain" id="PRO_5043814503" evidence="2">
    <location>
        <begin position="25"/>
        <end position="294"/>
    </location>
</feature>
<accession>A0A5F2EX95</accession>
<evidence type="ECO:0000256" key="2">
    <source>
        <dbReference type="SAM" id="SignalP"/>
    </source>
</evidence>
<feature type="region of interest" description="Disordered" evidence="1">
    <location>
        <begin position="260"/>
        <end position="294"/>
    </location>
</feature>
<dbReference type="OrthoDB" id="5240813at2"/>
<dbReference type="KEGG" id="aez:C3E78_14275"/>
<evidence type="ECO:0000256" key="1">
    <source>
        <dbReference type="SAM" id="MobiDB-lite"/>
    </source>
</evidence>